<reference evidence="2" key="1">
    <citation type="submission" date="2023-03" db="EMBL/GenBank/DDBJ databases">
        <title>Massive genome expansion in bonnet fungi (Mycena s.s.) driven by repeated elements and novel gene families across ecological guilds.</title>
        <authorList>
            <consortium name="Lawrence Berkeley National Laboratory"/>
            <person name="Harder C.B."/>
            <person name="Miyauchi S."/>
            <person name="Viragh M."/>
            <person name="Kuo A."/>
            <person name="Thoen E."/>
            <person name="Andreopoulos B."/>
            <person name="Lu D."/>
            <person name="Skrede I."/>
            <person name="Drula E."/>
            <person name="Henrissat B."/>
            <person name="Morin E."/>
            <person name="Kohler A."/>
            <person name="Barry K."/>
            <person name="LaButti K."/>
            <person name="Morin E."/>
            <person name="Salamov A."/>
            <person name="Lipzen A."/>
            <person name="Mereny Z."/>
            <person name="Hegedus B."/>
            <person name="Baldrian P."/>
            <person name="Stursova M."/>
            <person name="Weitz H."/>
            <person name="Taylor A."/>
            <person name="Grigoriev I.V."/>
            <person name="Nagy L.G."/>
            <person name="Martin F."/>
            <person name="Kauserud H."/>
        </authorList>
    </citation>
    <scope>NUCLEOTIDE SEQUENCE</scope>
    <source>
        <strain evidence="2">9144</strain>
    </source>
</reference>
<dbReference type="Proteomes" id="UP001219525">
    <property type="component" value="Unassembled WGS sequence"/>
</dbReference>
<feature type="region of interest" description="Disordered" evidence="1">
    <location>
        <begin position="139"/>
        <end position="170"/>
    </location>
</feature>
<gene>
    <name evidence="2" type="ORF">GGX14DRAFT_396353</name>
</gene>
<organism evidence="2 3">
    <name type="scientific">Mycena pura</name>
    <dbReference type="NCBI Taxonomy" id="153505"/>
    <lineage>
        <taxon>Eukaryota</taxon>
        <taxon>Fungi</taxon>
        <taxon>Dikarya</taxon>
        <taxon>Basidiomycota</taxon>
        <taxon>Agaricomycotina</taxon>
        <taxon>Agaricomycetes</taxon>
        <taxon>Agaricomycetidae</taxon>
        <taxon>Agaricales</taxon>
        <taxon>Marasmiineae</taxon>
        <taxon>Mycenaceae</taxon>
        <taxon>Mycena</taxon>
    </lineage>
</organism>
<dbReference type="AlphaFoldDB" id="A0AAD6VEK8"/>
<evidence type="ECO:0000313" key="3">
    <source>
        <dbReference type="Proteomes" id="UP001219525"/>
    </source>
</evidence>
<dbReference type="EMBL" id="JARJCW010000036">
    <property type="protein sequence ID" value="KAJ7207536.1"/>
    <property type="molecule type" value="Genomic_DNA"/>
</dbReference>
<protein>
    <submittedName>
        <fullName evidence="2">Uncharacterized protein</fullName>
    </submittedName>
</protein>
<keyword evidence="3" id="KW-1185">Reference proteome</keyword>
<feature type="compositionally biased region" description="Low complexity" evidence="1">
    <location>
        <begin position="107"/>
        <end position="120"/>
    </location>
</feature>
<proteinExistence type="predicted"/>
<evidence type="ECO:0000313" key="2">
    <source>
        <dbReference type="EMBL" id="KAJ7207536.1"/>
    </source>
</evidence>
<evidence type="ECO:0000256" key="1">
    <source>
        <dbReference type="SAM" id="MobiDB-lite"/>
    </source>
</evidence>
<comment type="caution">
    <text evidence="2">The sequence shown here is derived from an EMBL/GenBank/DDBJ whole genome shotgun (WGS) entry which is preliminary data.</text>
</comment>
<feature type="region of interest" description="Disordered" evidence="1">
    <location>
        <begin position="208"/>
        <end position="227"/>
    </location>
</feature>
<name>A0AAD6VEK8_9AGAR</name>
<accession>A0AAD6VEK8</accession>
<feature type="region of interest" description="Disordered" evidence="1">
    <location>
        <begin position="96"/>
        <end position="120"/>
    </location>
</feature>
<sequence length="332" mass="34273">MQTAATCKVRAGRVEGGLDVQTAVVACRGCGVTRRSVQSVRVAWRAERGVASGAAGNAECARGNAECACGNAECARGAKSGMPRAGVAYRGRRCERRRASGGRASGRHASGGRASSSVAGVRRAALRADGGCGRRCGVRASGGRASERGGEQTAGWRAEGGRRAEGGGGVQRARVGNGVHAHGAGGMQTAGWRVDGMGRAKGVQRAEMTSGAGSNAERARHAQGGDGVQRARAVCKAHAEEDGGGVQRAGVMQRAAGDVQRARGRAECGDGVQKERRVGGRWCEQRVEGAGVQRADGTGVTCRGREWRAKGGWRHKAQEACRRRHAGGEGRR</sequence>